<keyword evidence="2" id="KW-0812">Transmembrane</keyword>
<gene>
    <name evidence="4" type="ORF">UCRPA7_8721</name>
</gene>
<dbReference type="Proteomes" id="UP000014074">
    <property type="component" value="Unassembled WGS sequence"/>
</dbReference>
<keyword evidence="5" id="KW-1185">Reference proteome</keyword>
<evidence type="ECO:0000256" key="3">
    <source>
        <dbReference type="SAM" id="SignalP"/>
    </source>
</evidence>
<feature type="signal peptide" evidence="3">
    <location>
        <begin position="1"/>
        <end position="21"/>
    </location>
</feature>
<evidence type="ECO:0000256" key="2">
    <source>
        <dbReference type="SAM" id="Phobius"/>
    </source>
</evidence>
<evidence type="ECO:0000313" key="5">
    <source>
        <dbReference type="Proteomes" id="UP000014074"/>
    </source>
</evidence>
<keyword evidence="2" id="KW-0472">Membrane</keyword>
<name>R8B922_PHAM7</name>
<evidence type="ECO:0000256" key="1">
    <source>
        <dbReference type="SAM" id="MobiDB-lite"/>
    </source>
</evidence>
<feature type="compositionally biased region" description="Low complexity" evidence="1">
    <location>
        <begin position="33"/>
        <end position="46"/>
    </location>
</feature>
<feature type="region of interest" description="Disordered" evidence="1">
    <location>
        <begin position="31"/>
        <end position="51"/>
    </location>
</feature>
<dbReference type="RefSeq" id="XP_007919417.1">
    <property type="nucleotide sequence ID" value="XM_007921226.1"/>
</dbReference>
<dbReference type="KEGG" id="tmn:UCRPA7_8721"/>
<sequence>MVSTWAFTVLSIGLFYTGCEASRLIRPISARQSNSTSGSNSTSSGGDLPDYLSPPNATGSYAITGFDLSQPYDAAKSNEKGWSLDIAVATNRVVDDVTNNETRGNPTYLSLKSPENAFESADFDSGWTICGNFWDIDDNDLQASFLEDNGTCTSVLSDECIADIEQKAVNFTNDGTCPSHIEIDTKKCPDFGISNAVSRFTGSVAGDLEDSLNNQTSAAGSVMLYSVLFPYSHPANTTETSAVYDEVMQKTWPSVVTFYYDDGNGVKAFPTVRCLRAKDLAAGSQQPTPLEGAAAVPGVSAALVMAAGVAAVFIVWM</sequence>
<feature type="transmembrane region" description="Helical" evidence="2">
    <location>
        <begin position="294"/>
        <end position="316"/>
    </location>
</feature>
<dbReference type="GeneID" id="19329601"/>
<reference evidence="5" key="1">
    <citation type="journal article" date="2013" name="Genome Announc.">
        <title>Draft genome sequence of the ascomycete Phaeoacremonium aleophilum strain UCR-PA7, a causal agent of the esca disease complex in grapevines.</title>
        <authorList>
            <person name="Blanco-Ulate B."/>
            <person name="Rolshausen P."/>
            <person name="Cantu D."/>
        </authorList>
    </citation>
    <scope>NUCLEOTIDE SEQUENCE [LARGE SCALE GENOMIC DNA]</scope>
    <source>
        <strain evidence="5">UCR-PA7</strain>
    </source>
</reference>
<keyword evidence="2" id="KW-1133">Transmembrane helix</keyword>
<dbReference type="AlphaFoldDB" id="R8B922"/>
<accession>R8B922</accession>
<protein>
    <submittedName>
        <fullName evidence="4">Uncharacterized protein</fullName>
    </submittedName>
</protein>
<dbReference type="OrthoDB" id="4526039at2759"/>
<dbReference type="eggNOG" id="ENOG502RCPA">
    <property type="taxonomic scope" value="Eukaryota"/>
</dbReference>
<feature type="chain" id="PRO_5004462584" evidence="3">
    <location>
        <begin position="22"/>
        <end position="317"/>
    </location>
</feature>
<proteinExistence type="predicted"/>
<dbReference type="HOGENOM" id="CLU_072348_0_0_1"/>
<keyword evidence="3" id="KW-0732">Signal</keyword>
<evidence type="ECO:0000313" key="4">
    <source>
        <dbReference type="EMBL" id="EON95792.1"/>
    </source>
</evidence>
<organism evidence="4 5">
    <name type="scientific">Phaeoacremonium minimum (strain UCR-PA7)</name>
    <name type="common">Esca disease fungus</name>
    <name type="synonym">Togninia minima</name>
    <dbReference type="NCBI Taxonomy" id="1286976"/>
    <lineage>
        <taxon>Eukaryota</taxon>
        <taxon>Fungi</taxon>
        <taxon>Dikarya</taxon>
        <taxon>Ascomycota</taxon>
        <taxon>Pezizomycotina</taxon>
        <taxon>Sordariomycetes</taxon>
        <taxon>Sordariomycetidae</taxon>
        <taxon>Togniniales</taxon>
        <taxon>Togniniaceae</taxon>
        <taxon>Phaeoacremonium</taxon>
    </lineage>
</organism>
<dbReference type="EMBL" id="KB933374">
    <property type="protein sequence ID" value="EON95792.1"/>
    <property type="molecule type" value="Genomic_DNA"/>
</dbReference>